<gene>
    <name evidence="2" type="ORF">DC28_08200</name>
</gene>
<dbReference type="EMBL" id="JNUP01000063">
    <property type="protein sequence ID" value="KGE72072.1"/>
    <property type="molecule type" value="Genomic_DNA"/>
</dbReference>
<dbReference type="eggNOG" id="COG0456">
    <property type="taxonomic scope" value="Bacteria"/>
</dbReference>
<sequence length="138" mass="15319">MEQLVYAVNEPVGVEEFIRVLNRSGLGERRPVQDRDCIRGMLENSNLVVTARIGGTLIGIARSVTDFHYACYLSDLCVDRDYQARGIGITLQKKTRETLGPRAKLILLAAPKAAGYYPRIGYTNHPGCWIITPEDPLG</sequence>
<accession>A0A098R014</accession>
<keyword evidence="3" id="KW-1185">Reference proteome</keyword>
<dbReference type="AlphaFoldDB" id="A0A098R014"/>
<dbReference type="Proteomes" id="UP000029692">
    <property type="component" value="Unassembled WGS sequence"/>
</dbReference>
<keyword evidence="2" id="KW-0808">Transferase</keyword>
<dbReference type="SUPFAM" id="SSF55729">
    <property type="entry name" value="Acyl-CoA N-acyltransferases (Nat)"/>
    <property type="match status" value="1"/>
</dbReference>
<comment type="caution">
    <text evidence="2">The sequence shown here is derived from an EMBL/GenBank/DDBJ whole genome shotgun (WGS) entry which is preliminary data.</text>
</comment>
<reference evidence="2 3" key="1">
    <citation type="submission" date="2014-05" db="EMBL/GenBank/DDBJ databases">
        <title>De novo Genome Sequence of Spirocheata sp.</title>
        <authorList>
            <person name="Shivani Y."/>
            <person name="Subhash Y."/>
            <person name="Tushar L."/>
            <person name="Sasikala C."/>
            <person name="Ramana C.V."/>
        </authorList>
    </citation>
    <scope>NUCLEOTIDE SEQUENCE [LARGE SCALE GENOMIC DNA]</scope>
    <source>
        <strain evidence="2 3">JC230</strain>
    </source>
</reference>
<evidence type="ECO:0000259" key="1">
    <source>
        <dbReference type="PROSITE" id="PS51186"/>
    </source>
</evidence>
<dbReference type="PANTHER" id="PTHR43233:SF1">
    <property type="entry name" value="FAMILY N-ACETYLTRANSFERASE, PUTATIVE (AFU_ORTHOLOGUE AFUA_6G03350)-RELATED"/>
    <property type="match status" value="1"/>
</dbReference>
<dbReference type="CDD" id="cd04301">
    <property type="entry name" value="NAT_SF"/>
    <property type="match status" value="1"/>
</dbReference>
<dbReference type="GO" id="GO:0016747">
    <property type="term" value="F:acyltransferase activity, transferring groups other than amino-acyl groups"/>
    <property type="evidence" value="ECO:0007669"/>
    <property type="project" value="InterPro"/>
</dbReference>
<organism evidence="2 3">
    <name type="scientific">Spirochaeta lutea</name>
    <dbReference type="NCBI Taxonomy" id="1480694"/>
    <lineage>
        <taxon>Bacteria</taxon>
        <taxon>Pseudomonadati</taxon>
        <taxon>Spirochaetota</taxon>
        <taxon>Spirochaetia</taxon>
        <taxon>Spirochaetales</taxon>
        <taxon>Spirochaetaceae</taxon>
        <taxon>Spirochaeta</taxon>
    </lineage>
</organism>
<dbReference type="STRING" id="1480694.DC28_08200"/>
<dbReference type="RefSeq" id="WP_037547525.1">
    <property type="nucleotide sequence ID" value="NZ_JNUP01000063.1"/>
</dbReference>
<dbReference type="OrthoDB" id="1768072at2"/>
<protein>
    <submittedName>
        <fullName evidence="2">GCN5 family acetyltransferase</fullName>
    </submittedName>
</protein>
<dbReference type="Gene3D" id="3.40.630.30">
    <property type="match status" value="1"/>
</dbReference>
<dbReference type="InterPro" id="IPR000182">
    <property type="entry name" value="GNAT_dom"/>
</dbReference>
<name>A0A098R014_9SPIO</name>
<evidence type="ECO:0000313" key="2">
    <source>
        <dbReference type="EMBL" id="KGE72072.1"/>
    </source>
</evidence>
<evidence type="ECO:0000313" key="3">
    <source>
        <dbReference type="Proteomes" id="UP000029692"/>
    </source>
</evidence>
<dbReference type="InterPro" id="IPR016181">
    <property type="entry name" value="Acyl_CoA_acyltransferase"/>
</dbReference>
<dbReference type="PROSITE" id="PS51186">
    <property type="entry name" value="GNAT"/>
    <property type="match status" value="1"/>
</dbReference>
<dbReference type="Pfam" id="PF13673">
    <property type="entry name" value="Acetyltransf_10"/>
    <property type="match status" value="1"/>
</dbReference>
<dbReference type="InterPro" id="IPR053144">
    <property type="entry name" value="Acetyltransferase_Butenolide"/>
</dbReference>
<dbReference type="PANTHER" id="PTHR43233">
    <property type="entry name" value="FAMILY N-ACETYLTRANSFERASE, PUTATIVE (AFU_ORTHOLOGUE AFUA_6G03350)-RELATED"/>
    <property type="match status" value="1"/>
</dbReference>
<feature type="domain" description="N-acetyltransferase" evidence="1">
    <location>
        <begin position="4"/>
        <end position="138"/>
    </location>
</feature>
<proteinExistence type="predicted"/>